<evidence type="ECO:0000256" key="3">
    <source>
        <dbReference type="ARBA" id="ARBA00022964"/>
    </source>
</evidence>
<dbReference type="EMBL" id="VCAU01000041">
    <property type="protein sequence ID" value="KAF9888993.1"/>
    <property type="molecule type" value="Genomic_DNA"/>
</dbReference>
<evidence type="ECO:0000259" key="7">
    <source>
        <dbReference type="SMART" id="SM00702"/>
    </source>
</evidence>
<dbReference type="PANTHER" id="PTHR10869">
    <property type="entry name" value="PROLYL 4-HYDROXYLASE ALPHA SUBUNIT"/>
    <property type="match status" value="1"/>
</dbReference>
<evidence type="ECO:0000256" key="2">
    <source>
        <dbReference type="ARBA" id="ARBA00022723"/>
    </source>
</evidence>
<feature type="compositionally biased region" description="Acidic residues" evidence="6">
    <location>
        <begin position="193"/>
        <end position="204"/>
    </location>
</feature>
<name>A0AAD4CNJ0_ASPNN</name>
<evidence type="ECO:0000313" key="8">
    <source>
        <dbReference type="EMBL" id="KAF9888993.1"/>
    </source>
</evidence>
<organism evidence="8 9">
    <name type="scientific">Aspergillus nanangensis</name>
    <dbReference type="NCBI Taxonomy" id="2582783"/>
    <lineage>
        <taxon>Eukaryota</taxon>
        <taxon>Fungi</taxon>
        <taxon>Dikarya</taxon>
        <taxon>Ascomycota</taxon>
        <taxon>Pezizomycotina</taxon>
        <taxon>Eurotiomycetes</taxon>
        <taxon>Eurotiomycetidae</taxon>
        <taxon>Eurotiales</taxon>
        <taxon>Aspergillaceae</taxon>
        <taxon>Aspergillus</taxon>
        <taxon>Aspergillus subgen. Circumdati</taxon>
    </lineage>
</organism>
<proteinExistence type="predicted"/>
<dbReference type="Pfam" id="PF13640">
    <property type="entry name" value="2OG-FeII_Oxy_3"/>
    <property type="match status" value="1"/>
</dbReference>
<dbReference type="GO" id="GO:0004656">
    <property type="term" value="F:procollagen-proline 4-dioxygenase activity"/>
    <property type="evidence" value="ECO:0007669"/>
    <property type="project" value="TreeGrafter"/>
</dbReference>
<dbReference type="AlphaFoldDB" id="A0AAD4CNJ0"/>
<dbReference type="GO" id="GO:0005506">
    <property type="term" value="F:iron ion binding"/>
    <property type="evidence" value="ECO:0007669"/>
    <property type="project" value="InterPro"/>
</dbReference>
<dbReference type="PANTHER" id="PTHR10869:SF241">
    <property type="entry name" value="FE2OG DIOXYGENASE DOMAIN-CONTAINING PROTEIN"/>
    <property type="match status" value="1"/>
</dbReference>
<reference evidence="8" key="2">
    <citation type="submission" date="2020-02" db="EMBL/GenBank/DDBJ databases">
        <authorList>
            <person name="Gilchrist C.L.M."/>
            <person name="Chooi Y.-H."/>
        </authorList>
    </citation>
    <scope>NUCLEOTIDE SEQUENCE</scope>
    <source>
        <strain evidence="8">MST-FP2251</strain>
    </source>
</reference>
<dbReference type="SMART" id="SM00702">
    <property type="entry name" value="P4Hc"/>
    <property type="match status" value="1"/>
</dbReference>
<feature type="region of interest" description="Disordered" evidence="6">
    <location>
        <begin position="190"/>
        <end position="212"/>
    </location>
</feature>
<keyword evidence="9" id="KW-1185">Reference proteome</keyword>
<keyword evidence="2" id="KW-0479">Metal-binding</keyword>
<comment type="cofactor">
    <cofactor evidence="1">
        <name>L-ascorbate</name>
        <dbReference type="ChEBI" id="CHEBI:38290"/>
    </cofactor>
</comment>
<reference evidence="8" key="1">
    <citation type="journal article" date="2019" name="Beilstein J. Org. Chem.">
        <title>Nanangenines: drimane sesquiterpenoids as the dominant metabolite cohort of a novel Australian fungus, Aspergillus nanangensis.</title>
        <authorList>
            <person name="Lacey H.J."/>
            <person name="Gilchrist C.L.M."/>
            <person name="Crombie A."/>
            <person name="Kalaitzis J.A."/>
            <person name="Vuong D."/>
            <person name="Rutledge P.J."/>
            <person name="Turner P."/>
            <person name="Pitt J.I."/>
            <person name="Lacey E."/>
            <person name="Chooi Y.H."/>
            <person name="Piggott A.M."/>
        </authorList>
    </citation>
    <scope>NUCLEOTIDE SEQUENCE</scope>
    <source>
        <strain evidence="8">MST-FP2251</strain>
    </source>
</reference>
<evidence type="ECO:0000313" key="9">
    <source>
        <dbReference type="Proteomes" id="UP001194746"/>
    </source>
</evidence>
<protein>
    <recommendedName>
        <fullName evidence="7">Prolyl 4-hydroxylase alpha subunit domain-containing protein</fullName>
    </recommendedName>
</protein>
<evidence type="ECO:0000256" key="1">
    <source>
        <dbReference type="ARBA" id="ARBA00001961"/>
    </source>
</evidence>
<keyword evidence="4" id="KW-0560">Oxidoreductase</keyword>
<accession>A0AAD4CNJ0</accession>
<dbReference type="GO" id="GO:0031418">
    <property type="term" value="F:L-ascorbic acid binding"/>
    <property type="evidence" value="ECO:0007669"/>
    <property type="project" value="InterPro"/>
</dbReference>
<evidence type="ECO:0000256" key="5">
    <source>
        <dbReference type="ARBA" id="ARBA00023004"/>
    </source>
</evidence>
<dbReference type="InterPro" id="IPR044862">
    <property type="entry name" value="Pro_4_hyd_alph_FE2OG_OXY"/>
</dbReference>
<gene>
    <name evidence="8" type="ORF">FE257_008163</name>
</gene>
<dbReference type="GO" id="GO:0005783">
    <property type="term" value="C:endoplasmic reticulum"/>
    <property type="evidence" value="ECO:0007669"/>
    <property type="project" value="TreeGrafter"/>
</dbReference>
<dbReference type="InterPro" id="IPR006620">
    <property type="entry name" value="Pro_4_hyd_alph"/>
</dbReference>
<evidence type="ECO:0000256" key="6">
    <source>
        <dbReference type="SAM" id="MobiDB-lite"/>
    </source>
</evidence>
<feature type="domain" description="Prolyl 4-hydroxylase alpha subunit" evidence="7">
    <location>
        <begin position="36"/>
        <end position="267"/>
    </location>
</feature>
<dbReference type="Proteomes" id="UP001194746">
    <property type="component" value="Unassembled WGS sequence"/>
</dbReference>
<comment type="caution">
    <text evidence="8">The sequence shown here is derived from an EMBL/GenBank/DDBJ whole genome shotgun (WGS) entry which is preliminary data.</text>
</comment>
<sequence length="273" mass="30225">MNIPQDFLCTPALPTATPTKIDFTRTNPPINAYKNHFAAIVDNLLTPAECNQLLQLAEQSAKSPTGGTPVHDLWDRALLNIGNGQHVKSVDTRNCGRIICDSPDLADRLLNRLLPFLTQCNITQISDQPLVTGSRSAPGVLGLTRLNERFRFLRYTGGEYFRPHCDGRYTTPDGREVSLFTVHLYLNGQGEQDNNDGNEGEENVGMDQHPPLRGGATSFRIESFAGEKVVKILPKTGSALVFQQRKLCHAGDDVLQGVKYTVRTDLMYEKVDS</sequence>
<dbReference type="Gene3D" id="2.60.120.620">
    <property type="entry name" value="q2cbj1_9rhob like domain"/>
    <property type="match status" value="1"/>
</dbReference>
<evidence type="ECO:0000256" key="4">
    <source>
        <dbReference type="ARBA" id="ARBA00023002"/>
    </source>
</evidence>
<keyword evidence="3" id="KW-0223">Dioxygenase</keyword>
<keyword evidence="5" id="KW-0408">Iron</keyword>
<dbReference type="InterPro" id="IPR045054">
    <property type="entry name" value="P4HA-like"/>
</dbReference>